<feature type="domain" description="FAR1" evidence="1">
    <location>
        <begin position="48"/>
        <end position="96"/>
    </location>
</feature>
<proteinExistence type="predicted"/>
<dbReference type="Pfam" id="PF03101">
    <property type="entry name" value="FAR1"/>
    <property type="match status" value="1"/>
</dbReference>
<comment type="caution">
    <text evidence="3">The sequence shown here is derived from an EMBL/GenBank/DDBJ whole genome shotgun (WGS) entry which is preliminary data.</text>
</comment>
<dbReference type="Proteomes" id="UP001459277">
    <property type="component" value="Unassembled WGS sequence"/>
</dbReference>
<accession>A0AAW2BT31</accession>
<keyword evidence="4" id="KW-1185">Reference proteome</keyword>
<feature type="domain" description="RNase H type-1" evidence="2">
    <location>
        <begin position="566"/>
        <end position="665"/>
    </location>
</feature>
<dbReference type="Gene3D" id="3.30.420.10">
    <property type="entry name" value="Ribonuclease H-like superfamily/Ribonuclease H"/>
    <property type="match status" value="1"/>
</dbReference>
<dbReference type="SUPFAM" id="SSF53098">
    <property type="entry name" value="Ribonuclease H-like"/>
    <property type="match status" value="1"/>
</dbReference>
<reference evidence="3 4" key="1">
    <citation type="submission" date="2024-01" db="EMBL/GenBank/DDBJ databases">
        <title>A telomere-to-telomere, gap-free genome of sweet tea (Lithocarpus litseifolius).</title>
        <authorList>
            <person name="Zhou J."/>
        </authorList>
    </citation>
    <scope>NUCLEOTIDE SEQUENCE [LARGE SCALE GENOMIC DNA]</scope>
    <source>
        <strain evidence="3">Zhou-2022a</strain>
        <tissue evidence="3">Leaf</tissue>
    </source>
</reference>
<dbReference type="InterPro" id="IPR012337">
    <property type="entry name" value="RNaseH-like_sf"/>
</dbReference>
<evidence type="ECO:0000259" key="1">
    <source>
        <dbReference type="Pfam" id="PF03101"/>
    </source>
</evidence>
<dbReference type="InterPro" id="IPR036397">
    <property type="entry name" value="RNaseH_sf"/>
</dbReference>
<dbReference type="GO" id="GO:0003676">
    <property type="term" value="F:nucleic acid binding"/>
    <property type="evidence" value="ECO:0007669"/>
    <property type="project" value="InterPro"/>
</dbReference>
<dbReference type="InterPro" id="IPR044730">
    <property type="entry name" value="RNase_H-like_dom_plant"/>
</dbReference>
<name>A0AAW2BT31_9ROSI</name>
<dbReference type="EMBL" id="JAZDWU010000010">
    <property type="protein sequence ID" value="KAK9988094.1"/>
    <property type="molecule type" value="Genomic_DNA"/>
</dbReference>
<organism evidence="3 4">
    <name type="scientific">Lithocarpus litseifolius</name>
    <dbReference type="NCBI Taxonomy" id="425828"/>
    <lineage>
        <taxon>Eukaryota</taxon>
        <taxon>Viridiplantae</taxon>
        <taxon>Streptophyta</taxon>
        <taxon>Embryophyta</taxon>
        <taxon>Tracheophyta</taxon>
        <taxon>Spermatophyta</taxon>
        <taxon>Magnoliopsida</taxon>
        <taxon>eudicotyledons</taxon>
        <taxon>Gunneridae</taxon>
        <taxon>Pentapetalae</taxon>
        <taxon>rosids</taxon>
        <taxon>fabids</taxon>
        <taxon>Fagales</taxon>
        <taxon>Fagaceae</taxon>
        <taxon>Lithocarpus</taxon>
    </lineage>
</organism>
<evidence type="ECO:0008006" key="5">
    <source>
        <dbReference type="Google" id="ProtNLM"/>
    </source>
</evidence>
<dbReference type="Pfam" id="PF13456">
    <property type="entry name" value="RVT_3"/>
    <property type="match status" value="1"/>
</dbReference>
<dbReference type="InterPro" id="IPR004330">
    <property type="entry name" value="FAR1_DNA_bnd_dom"/>
</dbReference>
<dbReference type="InterPro" id="IPR002156">
    <property type="entry name" value="RNaseH_domain"/>
</dbReference>
<evidence type="ECO:0000313" key="4">
    <source>
        <dbReference type="Proteomes" id="UP001459277"/>
    </source>
</evidence>
<dbReference type="PANTHER" id="PTHR47718">
    <property type="entry name" value="OS01G0519700 PROTEIN"/>
    <property type="match status" value="1"/>
</dbReference>
<dbReference type="CDD" id="cd06222">
    <property type="entry name" value="RNase_H_like"/>
    <property type="match status" value="1"/>
</dbReference>
<dbReference type="PANTHER" id="PTHR47718:SF17">
    <property type="entry name" value="PROTEIN FAR1-RELATED SEQUENCE 5-LIKE"/>
    <property type="match status" value="1"/>
</dbReference>
<evidence type="ECO:0000259" key="2">
    <source>
        <dbReference type="Pfam" id="PF13456"/>
    </source>
</evidence>
<sequence>MIEKKNENVINVDGGNDEGENIENVTFVESGEIKIGMQVSSEEEAYNMYNEYALKKGFSIRKAARQTVNSVVRQREFACSKQGFKEFEDPSDVKKIQSFRDKDSPEERCNLRLGRKVHSRHGNILSNMVGVGIKATKSYSFLAKEVGGANNLGFLRRDCHNFLRIIKNKQWQMQLRRFSLSPNIDFVYGILVKMPKKKLAGLYSNHDFHESFNKCLYGNMNVMEFEATWSAMIEKHKQQNNDWLNRLYHVREKWCPSFNVDFFSAKMKSTQRSESTNSVFHKIMKTSVPLIQVIEFYDEKVAQMRQEETNEDFRCKNGVPAKVNKYGGMLKHAANVYTLVLFKMFEDEFSLGTGLSCVETNHLDDEFTFSLVGGDSNRVTKFVKKKLSDVTWEAEQMIMAMNKVENVGKESHQEDLPNDDDLQICLVGDQPILDPPHAASGLENMKVSNLIKPGTNEWNSELLQQLFLARDISIIESIPLCSRLVDDTLFWPFTPSSSYTVKSSYRFLYKAQSLDNNDYHPDDNGLWKKCNAEAEDTEHALWSCPLLGSVWEQQREWEFCKIEPLNLAGAAAVIRDRNGLILASMADRFPLSHSIVAVEIIVAIKALKLAMELRHNSIILEGDSKIAIEAMRSGLPLLADYRHLLEEVKTLAEGFEAIEFSFVTR</sequence>
<dbReference type="GO" id="GO:0004523">
    <property type="term" value="F:RNA-DNA hybrid ribonuclease activity"/>
    <property type="evidence" value="ECO:0007669"/>
    <property type="project" value="InterPro"/>
</dbReference>
<protein>
    <recommendedName>
        <fullName evidence="5">Protein FAR1-RELATED SEQUENCE</fullName>
    </recommendedName>
</protein>
<evidence type="ECO:0000313" key="3">
    <source>
        <dbReference type="EMBL" id="KAK9988094.1"/>
    </source>
</evidence>
<gene>
    <name evidence="3" type="ORF">SO802_028333</name>
</gene>
<dbReference type="AlphaFoldDB" id="A0AAW2BT31"/>